<dbReference type="InterPro" id="IPR006119">
    <property type="entry name" value="Resolv_N"/>
</dbReference>
<dbReference type="PANTHER" id="PTHR30461">
    <property type="entry name" value="DNA-INVERTASE FROM LAMBDOID PROPHAGE"/>
    <property type="match status" value="1"/>
</dbReference>
<evidence type="ECO:0000313" key="2">
    <source>
        <dbReference type="EMBL" id="QXT64314.1"/>
    </source>
</evidence>
<organism evidence="2 3">
    <name type="scientific">Tessaracoccus palaemonis</name>
    <dbReference type="NCBI Taxonomy" id="2829499"/>
    <lineage>
        <taxon>Bacteria</taxon>
        <taxon>Bacillati</taxon>
        <taxon>Actinomycetota</taxon>
        <taxon>Actinomycetes</taxon>
        <taxon>Propionibacteriales</taxon>
        <taxon>Propionibacteriaceae</taxon>
        <taxon>Tessaracoccus</taxon>
    </lineage>
</organism>
<name>A0ABX8SMX8_9ACTN</name>
<evidence type="ECO:0000259" key="1">
    <source>
        <dbReference type="Pfam" id="PF00239"/>
    </source>
</evidence>
<dbReference type="EMBL" id="CP079216">
    <property type="protein sequence ID" value="QXT64314.1"/>
    <property type="molecule type" value="Genomic_DNA"/>
</dbReference>
<dbReference type="CDD" id="cd00338">
    <property type="entry name" value="Ser_Recombinase"/>
    <property type="match status" value="1"/>
</dbReference>
<dbReference type="InterPro" id="IPR050639">
    <property type="entry name" value="SSR_resolvase"/>
</dbReference>
<dbReference type="Proteomes" id="UP000824504">
    <property type="component" value="Chromosome"/>
</dbReference>
<proteinExistence type="predicted"/>
<evidence type="ECO:0000313" key="3">
    <source>
        <dbReference type="Proteomes" id="UP000824504"/>
    </source>
</evidence>
<dbReference type="PANTHER" id="PTHR30461:SF23">
    <property type="entry name" value="DNA RECOMBINASE-RELATED"/>
    <property type="match status" value="1"/>
</dbReference>
<feature type="domain" description="Resolvase/invertase-type recombinase catalytic" evidence="1">
    <location>
        <begin position="3"/>
        <end position="99"/>
    </location>
</feature>
<dbReference type="Pfam" id="PF00239">
    <property type="entry name" value="Resolvase"/>
    <property type="match status" value="1"/>
</dbReference>
<protein>
    <submittedName>
        <fullName evidence="2">Recombinase family protein</fullName>
    </submittedName>
</protein>
<reference evidence="2 3" key="1">
    <citation type="submission" date="2021-07" db="EMBL/GenBank/DDBJ databases">
        <title>complete genome sequencing of Tessaracoccus sp.J1M15.</title>
        <authorList>
            <person name="Bae J.-W."/>
            <person name="Kim D.-y."/>
        </authorList>
    </citation>
    <scope>NUCLEOTIDE SEQUENCE [LARGE SCALE GENOMIC DNA]</scope>
    <source>
        <strain evidence="2 3">J1M15</strain>
    </source>
</reference>
<sequence>MTKRVAFQQMLDRIRTQRDVDYVIIYKLSRMARNRFDDAIVGAELKKRGVTLISATESIDETPVGQLMHGILAAFNEFRSAEEGADIAYKMGEKAKKGGTLGKAPIGYLNTIDRIDGREIRAVAIDK</sequence>
<keyword evidence="3" id="KW-1185">Reference proteome</keyword>
<accession>A0ABX8SMX8</accession>
<gene>
    <name evidence="2" type="ORF">KDB89_07060</name>
</gene>